<dbReference type="NCBIfam" id="TIGR01991">
    <property type="entry name" value="HscA"/>
    <property type="match status" value="1"/>
</dbReference>
<dbReference type="FunFam" id="3.30.420.40:FF:000046">
    <property type="entry name" value="Chaperone protein HscA"/>
    <property type="match status" value="1"/>
</dbReference>
<keyword evidence="3 5" id="KW-0067">ATP-binding</keyword>
<dbReference type="Proteomes" id="UP000318126">
    <property type="component" value="Unassembled WGS sequence"/>
</dbReference>
<dbReference type="EMBL" id="VKGK01000033">
    <property type="protein sequence ID" value="TRY12430.1"/>
    <property type="molecule type" value="Genomic_DNA"/>
</dbReference>
<comment type="function">
    <text evidence="5">Chaperone involved in the maturation of iron-sulfur cluster-containing proteins. Has a low intrinsic ATPase activity which is markedly stimulated by HscB.</text>
</comment>
<proteinExistence type="inferred from homology"/>
<name>A0A553JIZ4_SHEHA</name>
<dbReference type="Pfam" id="PF00012">
    <property type="entry name" value="HSP70"/>
    <property type="match status" value="1"/>
</dbReference>
<protein>
    <recommendedName>
        <fullName evidence="5">Chaperone protein HscA homolog</fullName>
    </recommendedName>
</protein>
<dbReference type="PRINTS" id="PR00301">
    <property type="entry name" value="HEATSHOCK70"/>
</dbReference>
<dbReference type="SUPFAM" id="SSF100920">
    <property type="entry name" value="Heat shock protein 70kD (HSP70), peptide-binding domain"/>
    <property type="match status" value="1"/>
</dbReference>
<comment type="similarity">
    <text evidence="1 5 6">Belongs to the heat shock protein 70 family.</text>
</comment>
<accession>A0A553JIZ4</accession>
<dbReference type="AlphaFoldDB" id="A0A553JIZ4"/>
<organism evidence="7 8">
    <name type="scientific">Shewanella hanedai</name>
    <name type="common">Alteromonas hanedai</name>
    <dbReference type="NCBI Taxonomy" id="25"/>
    <lineage>
        <taxon>Bacteria</taxon>
        <taxon>Pseudomonadati</taxon>
        <taxon>Pseudomonadota</taxon>
        <taxon>Gammaproteobacteria</taxon>
        <taxon>Alteromonadales</taxon>
        <taxon>Shewanellaceae</taxon>
        <taxon>Shewanella</taxon>
    </lineage>
</organism>
<dbReference type="PROSITE" id="PS00329">
    <property type="entry name" value="HSP70_2"/>
    <property type="match status" value="1"/>
</dbReference>
<dbReference type="RefSeq" id="WP_144042046.1">
    <property type="nucleotide sequence ID" value="NZ_BMPL01000033.1"/>
</dbReference>
<dbReference type="InterPro" id="IPR043129">
    <property type="entry name" value="ATPase_NBD"/>
</dbReference>
<dbReference type="GO" id="GO:0016887">
    <property type="term" value="F:ATP hydrolysis activity"/>
    <property type="evidence" value="ECO:0007669"/>
    <property type="project" value="UniProtKB-UniRule"/>
</dbReference>
<evidence type="ECO:0000256" key="1">
    <source>
        <dbReference type="ARBA" id="ARBA00007381"/>
    </source>
</evidence>
<dbReference type="Gene3D" id="2.60.34.10">
    <property type="entry name" value="Substrate Binding Domain Of DNAk, Chain A, domain 1"/>
    <property type="match status" value="1"/>
</dbReference>
<evidence type="ECO:0000313" key="7">
    <source>
        <dbReference type="EMBL" id="TRY12430.1"/>
    </source>
</evidence>
<evidence type="ECO:0000256" key="5">
    <source>
        <dbReference type="HAMAP-Rule" id="MF_00679"/>
    </source>
</evidence>
<dbReference type="InterPro" id="IPR029047">
    <property type="entry name" value="HSP70_peptide-bd_sf"/>
</dbReference>
<dbReference type="InterPro" id="IPR010236">
    <property type="entry name" value="ISC_FeS_clus_asmbl_HscA"/>
</dbReference>
<evidence type="ECO:0000256" key="4">
    <source>
        <dbReference type="ARBA" id="ARBA00023186"/>
    </source>
</evidence>
<dbReference type="GO" id="GO:0005524">
    <property type="term" value="F:ATP binding"/>
    <property type="evidence" value="ECO:0007669"/>
    <property type="project" value="UniProtKB-KW"/>
</dbReference>
<dbReference type="GO" id="GO:0140662">
    <property type="term" value="F:ATP-dependent protein folding chaperone"/>
    <property type="evidence" value="ECO:0007669"/>
    <property type="project" value="InterPro"/>
</dbReference>
<dbReference type="OrthoDB" id="9766019at2"/>
<dbReference type="GO" id="GO:0016226">
    <property type="term" value="P:iron-sulfur cluster assembly"/>
    <property type="evidence" value="ECO:0007669"/>
    <property type="project" value="InterPro"/>
</dbReference>
<dbReference type="GO" id="GO:0051082">
    <property type="term" value="F:unfolded protein binding"/>
    <property type="evidence" value="ECO:0007669"/>
    <property type="project" value="InterPro"/>
</dbReference>
<dbReference type="Gene3D" id="3.90.640.10">
    <property type="entry name" value="Actin, Chain A, domain 4"/>
    <property type="match status" value="1"/>
</dbReference>
<evidence type="ECO:0000256" key="6">
    <source>
        <dbReference type="RuleBase" id="RU003322"/>
    </source>
</evidence>
<dbReference type="SUPFAM" id="SSF53067">
    <property type="entry name" value="Actin-like ATPase domain"/>
    <property type="match status" value="2"/>
</dbReference>
<dbReference type="InterPro" id="IPR018181">
    <property type="entry name" value="Heat_shock_70_CS"/>
</dbReference>
<evidence type="ECO:0000256" key="3">
    <source>
        <dbReference type="ARBA" id="ARBA00022840"/>
    </source>
</evidence>
<keyword evidence="8" id="KW-1185">Reference proteome</keyword>
<dbReference type="HAMAP" id="MF_00679">
    <property type="entry name" value="HscA"/>
    <property type="match status" value="1"/>
</dbReference>
<keyword evidence="4 5" id="KW-0143">Chaperone</keyword>
<comment type="caution">
    <text evidence="7">The sequence shown here is derived from an EMBL/GenBank/DDBJ whole genome shotgun (WGS) entry which is preliminary data.</text>
</comment>
<dbReference type="NCBIfam" id="NF003520">
    <property type="entry name" value="PRK05183.1"/>
    <property type="match status" value="1"/>
</dbReference>
<evidence type="ECO:0000313" key="8">
    <source>
        <dbReference type="Proteomes" id="UP000318126"/>
    </source>
</evidence>
<dbReference type="PANTHER" id="PTHR19375">
    <property type="entry name" value="HEAT SHOCK PROTEIN 70KDA"/>
    <property type="match status" value="1"/>
</dbReference>
<dbReference type="Gene3D" id="3.30.420.40">
    <property type="match status" value="2"/>
</dbReference>
<dbReference type="Gene3D" id="1.20.1270.10">
    <property type="match status" value="1"/>
</dbReference>
<dbReference type="PROSITE" id="PS00297">
    <property type="entry name" value="HSP70_1"/>
    <property type="match status" value="1"/>
</dbReference>
<keyword evidence="2 5" id="KW-0547">Nucleotide-binding</keyword>
<sequence length="620" mass="66372">MALLQIAEPGQSAAPHQHRLAVGIDLGTTNSLVAAVRSGVANTLPDNKSHHSLPSVVRYTESNVEVGVDAELNSAKDPQNTIVSVKRFMGRSLSDIQSGSQDLPYQFETSENGLPLFVTKQGKVNPIQVSAEILKPLISRAEKTLGGELEGVVITVPAYFDDAQRQGTKDAAGLLGVKVLRLLNEPTAAAIAYGLDSGQEGVIAIYDLGGGTFDISILRLHKGVFEVLATGGDSALGGDDFDHLLHHYLSSEWQLNELSATLSRQLLIEARRVKEALTSDEQVIATLNLDDGTQLSHTVTKTTFETLISALVKKTVNSCRRALRDAGIKADEVLETVMVGGSTRVPLVRELVENFFAKKPLTTIDPDRVVAIGAAIQADILVGNKPDSDLLLLDVLPLSLGIETMGGLVEKIVSRNTTIPVAKAQEFTTFKDGQTAMAFHVVQGERELVDDCRSLARFTLKGIPPLAAGAAHIRVTFQVDADGLLSVTAMEKSTGVQSSIQVKPSFGLTDEEIGAMLKDSMANAKEDITRRMLAEQKVEAARVLETLSAALQKDANLLTKDEQNLIEQSMAALAQISSQDDADAIEKAIEAVDASTQDFAAKRMDNSIKLALKGQSVDSI</sequence>
<evidence type="ECO:0000256" key="2">
    <source>
        <dbReference type="ARBA" id="ARBA00022741"/>
    </source>
</evidence>
<reference evidence="8" key="1">
    <citation type="submission" date="2019-07" db="EMBL/GenBank/DDBJ databases">
        <title>Shewanella sp. YLB-08 draft genomic sequence.</title>
        <authorList>
            <person name="Yu L."/>
        </authorList>
    </citation>
    <scope>NUCLEOTIDE SEQUENCE [LARGE SCALE GENOMIC DNA]</scope>
    <source>
        <strain evidence="8">JCM 20706</strain>
    </source>
</reference>
<dbReference type="SUPFAM" id="SSF100934">
    <property type="entry name" value="Heat shock protein 70kD (HSP70), C-terminal subdomain"/>
    <property type="match status" value="1"/>
</dbReference>
<dbReference type="InterPro" id="IPR029048">
    <property type="entry name" value="HSP70_C_sf"/>
</dbReference>
<dbReference type="FunFam" id="2.60.34.10:FF:000005">
    <property type="entry name" value="Chaperone protein HscA homolog"/>
    <property type="match status" value="1"/>
</dbReference>
<gene>
    <name evidence="5 7" type="primary">hscA</name>
    <name evidence="7" type="ORF">FN961_20565</name>
</gene>
<dbReference type="InterPro" id="IPR013126">
    <property type="entry name" value="Hsp_70_fam"/>
</dbReference>